<dbReference type="InterPro" id="IPR012337">
    <property type="entry name" value="RNaseH-like_sf"/>
</dbReference>
<dbReference type="Pfam" id="PF12254">
    <property type="entry name" value="DNA_pol_alpha_N"/>
    <property type="match status" value="1"/>
</dbReference>
<evidence type="ECO:0000256" key="6">
    <source>
        <dbReference type="ARBA" id="ARBA00022723"/>
    </source>
</evidence>
<evidence type="ECO:0000256" key="10">
    <source>
        <dbReference type="ARBA" id="ARBA00023125"/>
    </source>
</evidence>
<dbReference type="GO" id="GO:0003682">
    <property type="term" value="F:chromatin binding"/>
    <property type="evidence" value="ECO:0007669"/>
    <property type="project" value="TreeGrafter"/>
</dbReference>
<dbReference type="STRING" id="436010.A0A166TDX3"/>
<comment type="subcellular location">
    <subcellularLocation>
        <location evidence="1">Nucleus</location>
    </subcellularLocation>
</comment>
<feature type="domain" description="DNA polymerase alpha catalytic subunit N-terminal" evidence="17">
    <location>
        <begin position="11"/>
        <end position="73"/>
    </location>
</feature>
<dbReference type="NCBIfam" id="TIGR00592">
    <property type="entry name" value="pol2"/>
    <property type="match status" value="1"/>
</dbReference>
<dbReference type="Pfam" id="PF03104">
    <property type="entry name" value="DNA_pol_B_exo1"/>
    <property type="match status" value="1"/>
</dbReference>
<dbReference type="InterPro" id="IPR045846">
    <property type="entry name" value="POLBc_alpha"/>
</dbReference>
<evidence type="ECO:0000256" key="7">
    <source>
        <dbReference type="ARBA" id="ARBA00022771"/>
    </source>
</evidence>
<sequence>MSGRDKTLNALAELKRARQGGKRKLYDTVEDSSIYDEVTEDQYKTIVKGRQQRDDFVVDDGVDGYMDNGMDDFGEDEAGSEEEERERSKKKKGKKKATDTARGKPKAPPPPLPAPTISDYRPVVSGEQEEDFMNSLLAGMDDIPVIPIHQKKSRKRKPSPEYLDSDPPSPRAPRYSYRSAAKSASSDFEGASSDGMVDEAGPSVPGNDDFFSPKKKVKTENYAISPAIDRMGRLGVDSGPEDYDASFDTSFDDVDMNAFMDVDDMDVKPKKELTTALANKSLIMPTNGTAKKEEAGNPSWLSVYDSLSVVKDDSLGPLGAGSASVSSSKISALEPDGSLRFFWLDYLENEGKIHFIGKLKDKTSGVWVSCCVTVENLQRNLFVLPREKRVEQDDDGSFYETDEVPGMPDVYNDFDHVRKKVGIKTWKSKFVNRKYAFGEADVPKDASWMKVVYGFNEPAVPSDVSSPNFARIFGTSASAFELLVLKRKIMGPCWLQINNPQIDNKGISWCKLEATVSDPKDINPFPETDQSAPKEVPPLTIMSLSVRTVVNHKENKLQIEDTTPPEKLPCSVHTFVRPLDRFPANFEMHAKKNSKGMISPMASERMLLNNLLVTIHKADPDIIVGHNFLGVSLDVLLHRMKELKADHWSRIGRFRRASWPNIGKQGSNIKFLNGRMLCDLASDGAKGMIQSTTWSLTEMCKTHLNSVREDIDPDDTAEYFDGSVSSPEKLMKFVQHCELDAHYQMAISGKVQMLPLTKQLTNLAGNSWNKTLNGGRAERNEYILLHEFHRLKYICPDKTWGKKAVAAVKMEADDDDPEAKKTTKSKRDKYKGGLVFEPKRGLWDKLILVMDFNSLYPSIIQEYNIDFTTVESKIVDEDGEEKIPEPPASGVPQGVLPRLIATLVNRRRAVKQLMKDKSTTPERLAQYDIKQMALKLTANSMYGCLGFEYSRFYARPLAALTTYKGREILTNTKELAESMSLDVVYGDTDSVFVNSNAETLEDAMKISREFAQAVNDRYKLLEIDLDGVFRRLLLLQKKKYAAIKVVNSTTDTTEVKGLDMKRREYCALSKSTSQFVLERILSGEATEDVVEHIHEYLGIIGANVRTGTLKSEEFIVHKRLGKNPEDYPDAKSQPHVQVALRLKARGASPRGGDVIPYIFCLAEGEQTAKSAQADRAKHPDELKKPDSGLKIDYEYYLANQVLPPIERLCEPIAGTDRARLAECLGLDPARFRSNNSGELEARAFTTLDSQMTDDERFKDAAPFMVRCRACKGEVRFEPLHNYKESIVTREGVKCPACQVKFGIASLQAQLEVQIREKIAQYYQGWTVCNDTPCGNRTRMMGVYGRRCLRPGCTGIVAFEYSDTALYNQLRYYSYLFDGDKAVKAATGTSYIDDVSTAAYSQVMFLQDLSHTVEGYMNQCGRRFVDLTSVFSFMRM</sequence>
<dbReference type="SUPFAM" id="SSF56672">
    <property type="entry name" value="DNA/RNA polymerases"/>
    <property type="match status" value="1"/>
</dbReference>
<feature type="domain" description="DNA-directed DNA polymerase family B exonuclease" evidence="15">
    <location>
        <begin position="471"/>
        <end position="697"/>
    </location>
</feature>
<evidence type="ECO:0000259" key="17">
    <source>
        <dbReference type="Pfam" id="PF12254"/>
    </source>
</evidence>
<dbReference type="InterPro" id="IPR017964">
    <property type="entry name" value="DNA-dir_DNA_pol_B_CS"/>
</dbReference>
<keyword evidence="7" id="KW-0863">Zinc-finger</keyword>
<keyword evidence="9 12" id="KW-0239">DNA-directed DNA polymerase</keyword>
<evidence type="ECO:0000256" key="5">
    <source>
        <dbReference type="ARBA" id="ARBA00022705"/>
    </source>
</evidence>
<dbReference type="FunFam" id="1.10.132.60:FF:000004">
    <property type="entry name" value="DNA polymerase"/>
    <property type="match status" value="1"/>
</dbReference>
<dbReference type="SMART" id="SM00486">
    <property type="entry name" value="POLBc"/>
    <property type="match status" value="1"/>
</dbReference>
<evidence type="ECO:0000259" key="16">
    <source>
        <dbReference type="Pfam" id="PF08996"/>
    </source>
</evidence>
<keyword evidence="19" id="KW-1185">Reference proteome</keyword>
<dbReference type="InterPro" id="IPR036397">
    <property type="entry name" value="RNaseH_sf"/>
</dbReference>
<dbReference type="GO" id="GO:1902975">
    <property type="term" value="P:mitotic DNA replication initiation"/>
    <property type="evidence" value="ECO:0007669"/>
    <property type="project" value="InterPro"/>
</dbReference>
<dbReference type="InterPro" id="IPR038256">
    <property type="entry name" value="Pol_alpha_znc_sf"/>
</dbReference>
<dbReference type="Gene3D" id="1.10.287.690">
    <property type="entry name" value="Helix hairpin bin"/>
    <property type="match status" value="1"/>
</dbReference>
<gene>
    <name evidence="18" type="ORF">FIBSPDRAFT_945876</name>
</gene>
<keyword evidence="6" id="KW-0479">Metal-binding</keyword>
<feature type="compositionally biased region" description="Acidic residues" evidence="13">
    <location>
        <begin position="69"/>
        <end position="84"/>
    </location>
</feature>
<dbReference type="InterPro" id="IPR023211">
    <property type="entry name" value="DNA_pol_palm_dom_sf"/>
</dbReference>
<dbReference type="GO" id="GO:0000166">
    <property type="term" value="F:nucleotide binding"/>
    <property type="evidence" value="ECO:0007669"/>
    <property type="project" value="InterPro"/>
</dbReference>
<dbReference type="InterPro" id="IPR024647">
    <property type="entry name" value="DNA_pol_a_cat_su_N"/>
</dbReference>
<dbReference type="PANTHER" id="PTHR45861">
    <property type="entry name" value="DNA POLYMERASE ALPHA CATALYTIC SUBUNIT"/>
    <property type="match status" value="1"/>
</dbReference>
<dbReference type="FunFam" id="1.10.287.690:FF:000003">
    <property type="entry name" value="DNA polymerase"/>
    <property type="match status" value="1"/>
</dbReference>
<evidence type="ECO:0000256" key="11">
    <source>
        <dbReference type="ARBA" id="ARBA00023242"/>
    </source>
</evidence>
<name>A0A166TDX3_9AGAM</name>
<dbReference type="GO" id="GO:0008270">
    <property type="term" value="F:zinc ion binding"/>
    <property type="evidence" value="ECO:0007669"/>
    <property type="project" value="UniProtKB-KW"/>
</dbReference>
<dbReference type="GO" id="GO:0003688">
    <property type="term" value="F:DNA replication origin binding"/>
    <property type="evidence" value="ECO:0007669"/>
    <property type="project" value="TreeGrafter"/>
</dbReference>
<feature type="domain" description="DNA-directed DNA polymerase family B multifunctional" evidence="14">
    <location>
        <begin position="767"/>
        <end position="1212"/>
    </location>
</feature>
<dbReference type="EMBL" id="KV417493">
    <property type="protein sequence ID" value="KZP30513.1"/>
    <property type="molecule type" value="Genomic_DNA"/>
</dbReference>
<dbReference type="GO" id="GO:0003697">
    <property type="term" value="F:single-stranded DNA binding"/>
    <property type="evidence" value="ECO:0007669"/>
    <property type="project" value="TreeGrafter"/>
</dbReference>
<dbReference type="Pfam" id="PF00136">
    <property type="entry name" value="DNA_pol_B"/>
    <property type="match status" value="1"/>
</dbReference>
<keyword evidence="4 12" id="KW-0548">Nucleotidyltransferase</keyword>
<dbReference type="Gene3D" id="3.30.420.10">
    <property type="entry name" value="Ribonuclease H-like superfamily/Ribonuclease H"/>
    <property type="match status" value="1"/>
</dbReference>
<evidence type="ECO:0000256" key="4">
    <source>
        <dbReference type="ARBA" id="ARBA00022695"/>
    </source>
</evidence>
<dbReference type="InterPro" id="IPR006133">
    <property type="entry name" value="DNA-dir_DNA_pol_B_exonuc"/>
</dbReference>
<dbReference type="GO" id="GO:0003887">
    <property type="term" value="F:DNA-directed DNA polymerase activity"/>
    <property type="evidence" value="ECO:0007669"/>
    <property type="project" value="UniProtKB-KW"/>
</dbReference>
<dbReference type="Gene3D" id="6.10.10.100">
    <property type="match status" value="1"/>
</dbReference>
<evidence type="ECO:0000256" key="12">
    <source>
        <dbReference type="RuleBase" id="RU000442"/>
    </source>
</evidence>
<protein>
    <recommendedName>
        <fullName evidence="12">DNA polymerase</fullName>
        <ecNumber evidence="12">2.7.7.7</ecNumber>
    </recommendedName>
</protein>
<dbReference type="PROSITE" id="PS00116">
    <property type="entry name" value="DNA_POLYMERASE_B"/>
    <property type="match status" value="1"/>
</dbReference>
<dbReference type="GO" id="GO:0006272">
    <property type="term" value="P:leading strand elongation"/>
    <property type="evidence" value="ECO:0007669"/>
    <property type="project" value="TreeGrafter"/>
</dbReference>
<organism evidence="18 19">
    <name type="scientific">Athelia psychrophila</name>
    <dbReference type="NCBI Taxonomy" id="1759441"/>
    <lineage>
        <taxon>Eukaryota</taxon>
        <taxon>Fungi</taxon>
        <taxon>Dikarya</taxon>
        <taxon>Basidiomycota</taxon>
        <taxon>Agaricomycotina</taxon>
        <taxon>Agaricomycetes</taxon>
        <taxon>Agaricomycetidae</taxon>
        <taxon>Atheliales</taxon>
        <taxon>Atheliaceae</taxon>
        <taxon>Athelia</taxon>
    </lineage>
</organism>
<dbReference type="FunFam" id="3.30.70.2820:FF:000001">
    <property type="entry name" value="DNA polymerase"/>
    <property type="match status" value="1"/>
</dbReference>
<dbReference type="Proteomes" id="UP000076532">
    <property type="component" value="Unassembled WGS sequence"/>
</dbReference>
<feature type="domain" description="Zinc finger DNA-directed DNA polymerase family B alpha" evidence="16">
    <location>
        <begin position="1249"/>
        <end position="1430"/>
    </location>
</feature>
<dbReference type="InterPro" id="IPR043502">
    <property type="entry name" value="DNA/RNA_pol_sf"/>
</dbReference>
<reference evidence="18 19" key="1">
    <citation type="journal article" date="2016" name="Mol. Biol. Evol.">
        <title>Comparative Genomics of Early-Diverging Mushroom-Forming Fungi Provides Insights into the Origins of Lignocellulose Decay Capabilities.</title>
        <authorList>
            <person name="Nagy L.G."/>
            <person name="Riley R."/>
            <person name="Tritt A."/>
            <person name="Adam C."/>
            <person name="Daum C."/>
            <person name="Floudas D."/>
            <person name="Sun H."/>
            <person name="Yadav J.S."/>
            <person name="Pangilinan J."/>
            <person name="Larsson K.H."/>
            <person name="Matsuura K."/>
            <person name="Barry K."/>
            <person name="Labutti K."/>
            <person name="Kuo R."/>
            <person name="Ohm R.A."/>
            <person name="Bhattacharya S.S."/>
            <person name="Shirouzu T."/>
            <person name="Yoshinaga Y."/>
            <person name="Martin F.M."/>
            <person name="Grigoriev I.V."/>
            <person name="Hibbett D.S."/>
        </authorList>
    </citation>
    <scope>NUCLEOTIDE SEQUENCE [LARGE SCALE GENOMIC DNA]</scope>
    <source>
        <strain evidence="18 19">CBS 109695</strain>
    </source>
</reference>
<keyword evidence="11" id="KW-0539">Nucleus</keyword>
<feature type="compositionally biased region" description="Acidic residues" evidence="13">
    <location>
        <begin position="28"/>
        <end position="40"/>
    </location>
</feature>
<dbReference type="Gene3D" id="3.90.1600.10">
    <property type="entry name" value="Palm domain of DNA polymerase"/>
    <property type="match status" value="1"/>
</dbReference>
<evidence type="ECO:0000256" key="3">
    <source>
        <dbReference type="ARBA" id="ARBA00022679"/>
    </source>
</evidence>
<dbReference type="SUPFAM" id="SSF53098">
    <property type="entry name" value="Ribonuclease H-like"/>
    <property type="match status" value="1"/>
</dbReference>
<evidence type="ECO:0000256" key="8">
    <source>
        <dbReference type="ARBA" id="ARBA00022833"/>
    </source>
</evidence>
<dbReference type="GO" id="GO:0006273">
    <property type="term" value="P:lagging strand elongation"/>
    <property type="evidence" value="ECO:0007669"/>
    <property type="project" value="TreeGrafter"/>
</dbReference>
<evidence type="ECO:0000259" key="14">
    <source>
        <dbReference type="Pfam" id="PF00136"/>
    </source>
</evidence>
<dbReference type="OrthoDB" id="6755010at2759"/>
<dbReference type="Gene3D" id="3.30.70.2820">
    <property type="match status" value="1"/>
</dbReference>
<dbReference type="GO" id="GO:0033554">
    <property type="term" value="P:cellular response to stress"/>
    <property type="evidence" value="ECO:0007669"/>
    <property type="project" value="UniProtKB-ARBA"/>
</dbReference>
<evidence type="ECO:0000313" key="18">
    <source>
        <dbReference type="EMBL" id="KZP30513.1"/>
    </source>
</evidence>
<dbReference type="CDD" id="cd05776">
    <property type="entry name" value="DNA_polB_alpha_exo"/>
    <property type="match status" value="1"/>
</dbReference>
<accession>A0A166TDX3</accession>
<dbReference type="InterPro" id="IPR042087">
    <property type="entry name" value="DNA_pol_B_thumb"/>
</dbReference>
<evidence type="ECO:0000256" key="13">
    <source>
        <dbReference type="SAM" id="MobiDB-lite"/>
    </source>
</evidence>
<keyword evidence="8" id="KW-0862">Zinc</keyword>
<keyword evidence="3 12" id="KW-0808">Transferase</keyword>
<proteinExistence type="inferred from homology"/>
<comment type="catalytic activity">
    <reaction evidence="12">
        <text>DNA(n) + a 2'-deoxyribonucleoside 5'-triphosphate = DNA(n+1) + diphosphate</text>
        <dbReference type="Rhea" id="RHEA:22508"/>
        <dbReference type="Rhea" id="RHEA-COMP:17339"/>
        <dbReference type="Rhea" id="RHEA-COMP:17340"/>
        <dbReference type="ChEBI" id="CHEBI:33019"/>
        <dbReference type="ChEBI" id="CHEBI:61560"/>
        <dbReference type="ChEBI" id="CHEBI:173112"/>
        <dbReference type="EC" id="2.7.7.7"/>
    </reaction>
</comment>
<dbReference type="Gene3D" id="2.40.50.730">
    <property type="match status" value="1"/>
</dbReference>
<comment type="similarity">
    <text evidence="2 12">Belongs to the DNA polymerase type-B family.</text>
</comment>
<dbReference type="PANTHER" id="PTHR45861:SF1">
    <property type="entry name" value="DNA POLYMERASE ALPHA CATALYTIC SUBUNIT"/>
    <property type="match status" value="1"/>
</dbReference>
<evidence type="ECO:0000313" key="19">
    <source>
        <dbReference type="Proteomes" id="UP000076532"/>
    </source>
</evidence>
<dbReference type="PRINTS" id="PR00106">
    <property type="entry name" value="DNAPOLB"/>
</dbReference>
<dbReference type="InterPro" id="IPR006172">
    <property type="entry name" value="DNA-dir_DNA_pol_B"/>
</dbReference>
<evidence type="ECO:0000256" key="1">
    <source>
        <dbReference type="ARBA" id="ARBA00004123"/>
    </source>
</evidence>
<dbReference type="InterPro" id="IPR006134">
    <property type="entry name" value="DNA-dir_DNA_pol_B_multi_dom"/>
</dbReference>
<dbReference type="EC" id="2.7.7.7" evidence="12"/>
<dbReference type="InterPro" id="IPR015088">
    <property type="entry name" value="Znf_DNA-dir_DNA_pol_B_alpha"/>
</dbReference>
<feature type="region of interest" description="Disordered" evidence="13">
    <location>
        <begin position="18"/>
        <end position="212"/>
    </location>
</feature>
<feature type="compositionally biased region" description="Low complexity" evidence="13">
    <location>
        <begin position="172"/>
        <end position="187"/>
    </location>
</feature>
<evidence type="ECO:0000259" key="15">
    <source>
        <dbReference type="Pfam" id="PF03104"/>
    </source>
</evidence>
<evidence type="ECO:0000256" key="9">
    <source>
        <dbReference type="ARBA" id="ARBA00022932"/>
    </source>
</evidence>
<dbReference type="Pfam" id="PF08996">
    <property type="entry name" value="zf-DNA_Pol"/>
    <property type="match status" value="1"/>
</dbReference>
<evidence type="ECO:0000256" key="2">
    <source>
        <dbReference type="ARBA" id="ARBA00005755"/>
    </source>
</evidence>
<dbReference type="Gene3D" id="1.10.3200.20">
    <property type="entry name" value="DNA Polymerase alpha, zinc finger"/>
    <property type="match status" value="1"/>
</dbReference>
<dbReference type="CDD" id="cd05532">
    <property type="entry name" value="POLBc_alpha"/>
    <property type="match status" value="1"/>
</dbReference>
<keyword evidence="5 12" id="KW-0235">DNA replication</keyword>
<dbReference type="Gene3D" id="1.10.132.60">
    <property type="entry name" value="DNA polymerase family B, C-terminal domain"/>
    <property type="match status" value="1"/>
</dbReference>
<keyword evidence="10 12" id="KW-0238">DNA-binding</keyword>
<dbReference type="GO" id="GO:0005658">
    <property type="term" value="C:alpha DNA polymerase:primase complex"/>
    <property type="evidence" value="ECO:0007669"/>
    <property type="project" value="UniProtKB-ARBA"/>
</dbReference>